<sequence length="453" mass="47499">MVGIISFAAFSGAMMQSLVVPLLAAFPDLLHTDASTVSWLITGLLLSGAVSNVVFGRLGDIYGKRQMILLCLSFLVVGSLIGAVTNDIGWLIFARTLQGAAIAVVPLGISCLAEFLKGRTLVRGISLVSAMVGVGASLGFVLSAVVAQYFDWHFLFALSALLGTVALIGVLRVFPYRPGASGQSFDIVGALGLAIGLCCLLLGISKGYQWGWSSFKTWSFLIAGVLVLAAWFKNQLSKNNPLVDLRIAMRPAIFLTNLVTVLIGFSMYGIVLTQPMVIQLPTALGYGLGLSILAAGLSFIPGGLISLLLPAVASNLSARFGARTTVIFGGLSMALGYLLLIFWHASLFELIFGSIFVAIGTTLCYGTVPMVILANTPGNETGQATGINNLARSIGTSSSIAFSVAVMATVNTTLSSQVYPSEQSITIIYAISALASLMICVAMLFVSAGIRKK</sequence>
<evidence type="ECO:0000256" key="5">
    <source>
        <dbReference type="SAM" id="Phobius"/>
    </source>
</evidence>
<dbReference type="Gene3D" id="1.20.1250.20">
    <property type="entry name" value="MFS general substrate transporter like domains"/>
    <property type="match status" value="1"/>
</dbReference>
<comment type="caution">
    <text evidence="7">The sequence shown here is derived from an EMBL/GenBank/DDBJ whole genome shotgun (WGS) entry which is preliminary data.</text>
</comment>
<comment type="subcellular location">
    <subcellularLocation>
        <location evidence="1">Membrane</location>
        <topology evidence="1">Multi-pass membrane protein</topology>
    </subcellularLocation>
</comment>
<dbReference type="Proteomes" id="UP000189295">
    <property type="component" value="Unassembled WGS sequence"/>
</dbReference>
<evidence type="ECO:0000256" key="2">
    <source>
        <dbReference type="ARBA" id="ARBA00022692"/>
    </source>
</evidence>
<feature type="transmembrane region" description="Helical" evidence="5">
    <location>
        <begin position="90"/>
        <end position="113"/>
    </location>
</feature>
<evidence type="ECO:0000256" key="1">
    <source>
        <dbReference type="ARBA" id="ARBA00004141"/>
    </source>
</evidence>
<feature type="domain" description="Major facilitator superfamily (MFS) profile" evidence="6">
    <location>
        <begin position="1"/>
        <end position="451"/>
    </location>
</feature>
<reference evidence="7 8" key="1">
    <citation type="submission" date="2016-10" db="EMBL/GenBank/DDBJ databases">
        <title>Pseudomonas lactis sp. nov. and Pseudomonas paralactis sp. nov., isolated from bovine raw milk.</title>
        <authorList>
            <person name="Von Neubeck M."/>
            <person name="Huptas C."/>
            <person name="Glueck C."/>
            <person name="Krewinkel M."/>
            <person name="Stoeckel M."/>
            <person name="Stressler T."/>
            <person name="Fischer L."/>
            <person name="Hinrichs J."/>
            <person name="Scherer S."/>
            <person name="Wenning M."/>
        </authorList>
    </citation>
    <scope>NUCLEOTIDE SEQUENCE [LARGE SCALE GENOMIC DNA]</scope>
    <source>
        <strain evidence="7 8">DSM 17516</strain>
    </source>
</reference>
<organism evidence="7 8">
    <name type="scientific">Pseudomonas cedrina subsp. cedrina</name>
    <dbReference type="NCBI Taxonomy" id="76762"/>
    <lineage>
        <taxon>Bacteria</taxon>
        <taxon>Pseudomonadati</taxon>
        <taxon>Pseudomonadota</taxon>
        <taxon>Gammaproteobacteria</taxon>
        <taxon>Pseudomonadales</taxon>
        <taxon>Pseudomonadaceae</taxon>
        <taxon>Pseudomonas</taxon>
    </lineage>
</organism>
<feature type="transmembrane region" description="Helical" evidence="5">
    <location>
        <begin position="426"/>
        <end position="450"/>
    </location>
</feature>
<feature type="transmembrane region" description="Helical" evidence="5">
    <location>
        <begin position="67"/>
        <end position="84"/>
    </location>
</feature>
<feature type="transmembrane region" description="Helical" evidence="5">
    <location>
        <begin position="252"/>
        <end position="271"/>
    </location>
</feature>
<dbReference type="Gene3D" id="1.20.1720.10">
    <property type="entry name" value="Multidrug resistance protein D"/>
    <property type="match status" value="1"/>
</dbReference>
<feature type="transmembrane region" description="Helical" evidence="5">
    <location>
        <begin position="125"/>
        <end position="146"/>
    </location>
</feature>
<dbReference type="SUPFAM" id="SSF103473">
    <property type="entry name" value="MFS general substrate transporter"/>
    <property type="match status" value="1"/>
</dbReference>
<dbReference type="InterPro" id="IPR011701">
    <property type="entry name" value="MFS"/>
</dbReference>
<dbReference type="GO" id="GO:0022857">
    <property type="term" value="F:transmembrane transporter activity"/>
    <property type="evidence" value="ECO:0007669"/>
    <property type="project" value="InterPro"/>
</dbReference>
<dbReference type="CDD" id="cd17504">
    <property type="entry name" value="MFS_MMR_MDR_like"/>
    <property type="match status" value="1"/>
</dbReference>
<evidence type="ECO:0000256" key="4">
    <source>
        <dbReference type="ARBA" id="ARBA00023136"/>
    </source>
</evidence>
<protein>
    <recommendedName>
        <fullName evidence="6">Major facilitator superfamily (MFS) profile domain-containing protein</fullName>
    </recommendedName>
</protein>
<feature type="transmembrane region" description="Helical" evidence="5">
    <location>
        <begin position="34"/>
        <end position="55"/>
    </location>
</feature>
<dbReference type="InterPro" id="IPR020846">
    <property type="entry name" value="MFS_dom"/>
</dbReference>
<feature type="transmembrane region" description="Helical" evidence="5">
    <location>
        <begin position="152"/>
        <end position="173"/>
    </location>
</feature>
<proteinExistence type="predicted"/>
<accession>A0A1V2JWQ7</accession>
<evidence type="ECO:0000313" key="7">
    <source>
        <dbReference type="EMBL" id="ONH49555.1"/>
    </source>
</evidence>
<keyword evidence="4 5" id="KW-0472">Membrane</keyword>
<dbReference type="InterPro" id="IPR036259">
    <property type="entry name" value="MFS_trans_sf"/>
</dbReference>
<feature type="transmembrane region" description="Helical" evidence="5">
    <location>
        <begin position="325"/>
        <end position="345"/>
    </location>
</feature>
<evidence type="ECO:0000313" key="8">
    <source>
        <dbReference type="Proteomes" id="UP000189295"/>
    </source>
</evidence>
<dbReference type="GO" id="GO:0016020">
    <property type="term" value="C:membrane"/>
    <property type="evidence" value="ECO:0007669"/>
    <property type="project" value="UniProtKB-SubCell"/>
</dbReference>
<evidence type="ECO:0000256" key="3">
    <source>
        <dbReference type="ARBA" id="ARBA00022989"/>
    </source>
</evidence>
<feature type="transmembrane region" description="Helical" evidence="5">
    <location>
        <begin position="185"/>
        <end position="204"/>
    </location>
</feature>
<evidence type="ECO:0000259" key="6">
    <source>
        <dbReference type="PROSITE" id="PS50850"/>
    </source>
</evidence>
<name>A0A1V2JWQ7_PSECE</name>
<feature type="transmembrane region" description="Helical" evidence="5">
    <location>
        <begin position="394"/>
        <end position="414"/>
    </location>
</feature>
<gene>
    <name evidence="7" type="ORF">BLL36_29060</name>
</gene>
<feature type="transmembrane region" description="Helical" evidence="5">
    <location>
        <begin position="210"/>
        <end position="232"/>
    </location>
</feature>
<dbReference type="Pfam" id="PF07690">
    <property type="entry name" value="MFS_1"/>
    <property type="match status" value="1"/>
</dbReference>
<feature type="transmembrane region" description="Helical" evidence="5">
    <location>
        <begin position="283"/>
        <end position="313"/>
    </location>
</feature>
<dbReference type="PROSITE" id="PS50850">
    <property type="entry name" value="MFS"/>
    <property type="match status" value="1"/>
</dbReference>
<dbReference type="PANTHER" id="PTHR42718">
    <property type="entry name" value="MAJOR FACILITATOR SUPERFAMILY MULTIDRUG TRANSPORTER MFSC"/>
    <property type="match status" value="1"/>
</dbReference>
<dbReference type="EMBL" id="MNPW01000031">
    <property type="protein sequence ID" value="ONH49555.1"/>
    <property type="molecule type" value="Genomic_DNA"/>
</dbReference>
<dbReference type="AlphaFoldDB" id="A0A1V2JWQ7"/>
<keyword evidence="3 5" id="KW-1133">Transmembrane helix</keyword>
<feature type="transmembrane region" description="Helical" evidence="5">
    <location>
        <begin position="351"/>
        <end position="373"/>
    </location>
</feature>
<dbReference type="PANTHER" id="PTHR42718:SF35">
    <property type="entry name" value="BLL0718 PROTEIN"/>
    <property type="match status" value="1"/>
</dbReference>
<keyword evidence="2 5" id="KW-0812">Transmembrane</keyword>